<accession>A0A4R1FPP4</accession>
<keyword evidence="1" id="KW-0812">Transmembrane</keyword>
<protein>
    <recommendedName>
        <fullName evidence="4">Secreted protein</fullName>
    </recommendedName>
</protein>
<feature type="transmembrane region" description="Helical" evidence="1">
    <location>
        <begin position="403"/>
        <end position="421"/>
    </location>
</feature>
<feature type="transmembrane region" description="Helical" evidence="1">
    <location>
        <begin position="237"/>
        <end position="261"/>
    </location>
</feature>
<proteinExistence type="predicted"/>
<organism evidence="2 3">
    <name type="scientific">Nocardia alba</name>
    <dbReference type="NCBI Taxonomy" id="225051"/>
    <lineage>
        <taxon>Bacteria</taxon>
        <taxon>Bacillati</taxon>
        <taxon>Actinomycetota</taxon>
        <taxon>Actinomycetes</taxon>
        <taxon>Mycobacteriales</taxon>
        <taxon>Nocardiaceae</taxon>
        <taxon>Nocardia</taxon>
    </lineage>
</organism>
<evidence type="ECO:0000256" key="1">
    <source>
        <dbReference type="SAM" id="Phobius"/>
    </source>
</evidence>
<gene>
    <name evidence="2" type="ORF">DFR71_4447</name>
</gene>
<keyword evidence="3" id="KW-1185">Reference proteome</keyword>
<comment type="caution">
    <text evidence="2">The sequence shown here is derived from an EMBL/GenBank/DDBJ whole genome shotgun (WGS) entry which is preliminary data.</text>
</comment>
<dbReference type="Proteomes" id="UP000294856">
    <property type="component" value="Unassembled WGS sequence"/>
</dbReference>
<dbReference type="EMBL" id="SMFR01000003">
    <property type="protein sequence ID" value="TCJ95532.1"/>
    <property type="molecule type" value="Genomic_DNA"/>
</dbReference>
<evidence type="ECO:0000313" key="3">
    <source>
        <dbReference type="Proteomes" id="UP000294856"/>
    </source>
</evidence>
<dbReference type="STRING" id="1210063.GCA_001612665_04083"/>
<evidence type="ECO:0000313" key="2">
    <source>
        <dbReference type="EMBL" id="TCJ95532.1"/>
    </source>
</evidence>
<feature type="transmembrane region" description="Helical" evidence="1">
    <location>
        <begin position="207"/>
        <end position="225"/>
    </location>
</feature>
<keyword evidence="1" id="KW-0472">Membrane</keyword>
<dbReference type="AlphaFoldDB" id="A0A4R1FPP4"/>
<sequence>MKEDGVGSRLPATIRNAGTWLRRFAATTPGAIGVVLVVTTVACLVAGSTAGQQLDAKIARTEQVLDRTEPLAFAAQSLYVSLSAADAGAATAFLSGGIESPQVRDTYEQALAEAAAALAEATAGATDAQTRAIVARIAADLPTYTGLVETARANNRQGFPVGSAYLRQASDLMQTSLLPNAEQLSKARFAAVREDQQRIGALPGTSIVLMLLVLLACLVGSIVLLRRTNRLVNTGMALAVLATLVALLWTVGATVTAAQLLETGSSGAGARVENLAGARILAQQARTDETLALITRGDITTTEKAFQTHSGDLRGRLVAAGGGDSDAERALTNWNAGHNAQRTAYEKADYPGAVTQAIGTGPDSSATSFARLDRELREDLTQARDDLRDGVAAAGTSLTLSPFGALFLLLAAAGAVISGLWPRLKEFL</sequence>
<evidence type="ECO:0008006" key="4">
    <source>
        <dbReference type="Google" id="ProtNLM"/>
    </source>
</evidence>
<name>A0A4R1FPP4_9NOCA</name>
<keyword evidence="1" id="KW-1133">Transmembrane helix</keyword>
<reference evidence="2 3" key="1">
    <citation type="submission" date="2019-03" db="EMBL/GenBank/DDBJ databases">
        <title>Genomic Encyclopedia of Type Strains, Phase IV (KMG-IV): sequencing the most valuable type-strain genomes for metagenomic binning, comparative biology and taxonomic classification.</title>
        <authorList>
            <person name="Goeker M."/>
        </authorList>
    </citation>
    <scope>NUCLEOTIDE SEQUENCE [LARGE SCALE GENOMIC DNA]</scope>
    <source>
        <strain evidence="2 3">DSM 44684</strain>
    </source>
</reference>